<name>A0A1X6NHV7_9APHY</name>
<feature type="chain" id="PRO_5010854954" description="DUF7223 domain-containing protein" evidence="1">
    <location>
        <begin position="24"/>
        <end position="463"/>
    </location>
</feature>
<reference evidence="3 4" key="1">
    <citation type="submission" date="2017-04" db="EMBL/GenBank/DDBJ databases">
        <title>Genome Sequence of the Model Brown-Rot Fungus Postia placenta SB12.</title>
        <authorList>
            <consortium name="DOE Joint Genome Institute"/>
            <person name="Gaskell J."/>
            <person name="Kersten P."/>
            <person name="Larrondo L.F."/>
            <person name="Canessa P."/>
            <person name="Martinez D."/>
            <person name="Hibbett D."/>
            <person name="Schmoll M."/>
            <person name="Kubicek C.P."/>
            <person name="Martinez A.T."/>
            <person name="Yadav J."/>
            <person name="Master E."/>
            <person name="Magnuson J.K."/>
            <person name="James T."/>
            <person name="Yaver D."/>
            <person name="Berka R."/>
            <person name="Labutti K."/>
            <person name="Lipzen A."/>
            <person name="Aerts A."/>
            <person name="Barry K."/>
            <person name="Henrissat B."/>
            <person name="Blanchette R."/>
            <person name="Grigoriev I."/>
            <person name="Cullen D."/>
        </authorList>
    </citation>
    <scope>NUCLEOTIDE SEQUENCE [LARGE SCALE GENOMIC DNA]</scope>
    <source>
        <strain evidence="3 4">MAD-698-R-SB12</strain>
    </source>
</reference>
<feature type="signal peptide" evidence="1">
    <location>
        <begin position="1"/>
        <end position="23"/>
    </location>
</feature>
<organism evidence="3 4">
    <name type="scientific">Postia placenta MAD-698-R-SB12</name>
    <dbReference type="NCBI Taxonomy" id="670580"/>
    <lineage>
        <taxon>Eukaryota</taxon>
        <taxon>Fungi</taxon>
        <taxon>Dikarya</taxon>
        <taxon>Basidiomycota</taxon>
        <taxon>Agaricomycotina</taxon>
        <taxon>Agaricomycetes</taxon>
        <taxon>Polyporales</taxon>
        <taxon>Adustoporiaceae</taxon>
        <taxon>Rhodonia</taxon>
    </lineage>
</organism>
<sequence length="463" mass="48700">MARPAFSFFGIALVLPFVRLVLAANDWSTACLDGQCSYDLSGNVTGTLYITGNTSAISDLTAAAGWNILDCNSTSGAQDIRAVCTNSTAGCNSLFEGGAIGTIVRLPEDCGTMPFARVANIWDHENQTSSVPTRRSRFFRLLDTSSVKGITLDTNFSAIDPQQNGNVTFEFQGASIPSAEDSFQDSRRSFDIFSKFTKNVTEQVPPITIDKEETLFNQPVDCDTDVTIDGVSVTSCSLQVGMDVNANISAFYGVSVSGSVVPPKLDDLTLFTVATPSVELFQVGIPGLDITGILSIGPTFQVDAQGIVNVAADLNTAVGFTYNLNNTELFFPPAYGQSSTGDVSSGNAFLQLSTAPYTPANASLTAELVPSIAFGIDVLDGTAKATVSLDLNTFATLELSGEGNVTASTASGLAVGPFSGCFNVLAGVNITADADASLLDIFDKDDSITLFSKTFDLFSTCFK</sequence>
<feature type="domain" description="DUF7223" evidence="2">
    <location>
        <begin position="223"/>
        <end position="462"/>
    </location>
</feature>
<dbReference type="Proteomes" id="UP000194127">
    <property type="component" value="Unassembled WGS sequence"/>
</dbReference>
<gene>
    <name evidence="3" type="ORF">POSPLADRAFT_1043320</name>
</gene>
<evidence type="ECO:0000256" key="1">
    <source>
        <dbReference type="SAM" id="SignalP"/>
    </source>
</evidence>
<keyword evidence="1" id="KW-0732">Signal</keyword>
<evidence type="ECO:0000313" key="4">
    <source>
        <dbReference type="Proteomes" id="UP000194127"/>
    </source>
</evidence>
<proteinExistence type="predicted"/>
<keyword evidence="4" id="KW-1185">Reference proteome</keyword>
<dbReference type="RefSeq" id="XP_024345011.1">
    <property type="nucleotide sequence ID" value="XM_024478280.1"/>
</dbReference>
<accession>A0A1X6NHV7</accession>
<dbReference type="EMBL" id="KZ110591">
    <property type="protein sequence ID" value="OSX68217.1"/>
    <property type="molecule type" value="Genomic_DNA"/>
</dbReference>
<protein>
    <recommendedName>
        <fullName evidence="2">DUF7223 domain-containing protein</fullName>
    </recommendedName>
</protein>
<dbReference type="OrthoDB" id="73875at2759"/>
<evidence type="ECO:0000259" key="2">
    <source>
        <dbReference type="Pfam" id="PF23865"/>
    </source>
</evidence>
<dbReference type="AlphaFoldDB" id="A0A1X6NHV7"/>
<dbReference type="Pfam" id="PF23865">
    <property type="entry name" value="DUF7223"/>
    <property type="match status" value="1"/>
</dbReference>
<dbReference type="InterPro" id="IPR055647">
    <property type="entry name" value="DUF7223"/>
</dbReference>
<dbReference type="GeneID" id="36323230"/>
<evidence type="ECO:0000313" key="3">
    <source>
        <dbReference type="EMBL" id="OSX68217.1"/>
    </source>
</evidence>